<keyword evidence="8" id="KW-1185">Reference proteome</keyword>
<keyword evidence="7" id="KW-0808">Transferase</keyword>
<protein>
    <recommendedName>
        <fullName evidence="5">Iron-sulfur cluster assembly factor IBA57 homolog, mitochondrial</fullName>
    </recommendedName>
</protein>
<keyword evidence="2" id="KW-0809">Transit peptide</keyword>
<dbReference type="InterPro" id="IPR045179">
    <property type="entry name" value="YgfZ/GcvT"/>
</dbReference>
<accession>A0A8H8U9G9</accession>
<organism evidence="7 8">
    <name type="scientific">Lachnellula subtilissima</name>
    <dbReference type="NCBI Taxonomy" id="602034"/>
    <lineage>
        <taxon>Eukaryota</taxon>
        <taxon>Fungi</taxon>
        <taxon>Dikarya</taxon>
        <taxon>Ascomycota</taxon>
        <taxon>Pezizomycotina</taxon>
        <taxon>Leotiomycetes</taxon>
        <taxon>Helotiales</taxon>
        <taxon>Lachnaceae</taxon>
        <taxon>Lachnellula</taxon>
    </lineage>
</organism>
<evidence type="ECO:0000256" key="1">
    <source>
        <dbReference type="ARBA" id="ARBA00004305"/>
    </source>
</evidence>
<reference evidence="7 8" key="1">
    <citation type="submission" date="2018-05" db="EMBL/GenBank/DDBJ databases">
        <title>Genome sequencing and assembly of the regulated plant pathogen Lachnellula willkommii and related sister species for the development of diagnostic species identification markers.</title>
        <authorList>
            <person name="Giroux E."/>
            <person name="Bilodeau G."/>
        </authorList>
    </citation>
    <scope>NUCLEOTIDE SEQUENCE [LARGE SCALE GENOMIC DNA]</scope>
    <source>
        <strain evidence="7 8">CBS 197.66</strain>
    </source>
</reference>
<comment type="caution">
    <text evidence="7">The sequence shown here is derived from an EMBL/GenBank/DDBJ whole genome shotgun (WGS) entry which is preliminary data.</text>
</comment>
<dbReference type="Gene3D" id="3.30.1360.120">
    <property type="entry name" value="Probable tRNA modification gtpase trme, domain 1"/>
    <property type="match status" value="2"/>
</dbReference>
<dbReference type="InterPro" id="IPR027266">
    <property type="entry name" value="TrmE/GcvT-like"/>
</dbReference>
<dbReference type="PANTHER" id="PTHR22602:SF0">
    <property type="entry name" value="TRANSFERASE CAF17, MITOCHONDRIAL-RELATED"/>
    <property type="match status" value="1"/>
</dbReference>
<dbReference type="Pfam" id="PF25455">
    <property type="entry name" value="Beta-barrel_CAF17_C"/>
    <property type="match status" value="1"/>
</dbReference>
<dbReference type="Proteomes" id="UP000462212">
    <property type="component" value="Unassembled WGS sequence"/>
</dbReference>
<dbReference type="SUPFAM" id="SSF103025">
    <property type="entry name" value="Folate-binding domain"/>
    <property type="match status" value="1"/>
</dbReference>
<evidence type="ECO:0000256" key="3">
    <source>
        <dbReference type="ARBA" id="ARBA00023128"/>
    </source>
</evidence>
<dbReference type="EMBL" id="QGMJ01000247">
    <property type="protein sequence ID" value="TVY39072.1"/>
    <property type="molecule type" value="Genomic_DNA"/>
</dbReference>
<evidence type="ECO:0000256" key="2">
    <source>
        <dbReference type="ARBA" id="ARBA00022946"/>
    </source>
</evidence>
<dbReference type="OrthoDB" id="191995at2759"/>
<name>A0A8H8U9G9_9HELO</name>
<evidence type="ECO:0000313" key="8">
    <source>
        <dbReference type="Proteomes" id="UP000462212"/>
    </source>
</evidence>
<evidence type="ECO:0000259" key="6">
    <source>
        <dbReference type="Pfam" id="PF25455"/>
    </source>
</evidence>
<dbReference type="PANTHER" id="PTHR22602">
    <property type="entry name" value="TRANSFERASE CAF17, MITOCHONDRIAL-RELATED"/>
    <property type="match status" value="1"/>
</dbReference>
<gene>
    <name evidence="7" type="primary">caf17</name>
    <name evidence="7" type="ORF">LSUB1_G003831</name>
</gene>
<proteinExistence type="inferred from homology"/>
<comment type="similarity">
    <text evidence="4">Belongs to the GcvT family. CAF17/IBA57 subfamily.</text>
</comment>
<dbReference type="InterPro" id="IPR057460">
    <property type="entry name" value="CAF17_C"/>
</dbReference>
<dbReference type="InterPro" id="IPR017703">
    <property type="entry name" value="YgfZ/GCV_T_CS"/>
</dbReference>
<dbReference type="NCBIfam" id="TIGR03317">
    <property type="entry name" value="ygfZ_signature"/>
    <property type="match status" value="1"/>
</dbReference>
<dbReference type="AlphaFoldDB" id="A0A8H8U9G9"/>
<keyword evidence="3" id="KW-0496">Mitochondrion</keyword>
<evidence type="ECO:0000313" key="7">
    <source>
        <dbReference type="EMBL" id="TVY39072.1"/>
    </source>
</evidence>
<sequence length="365" mass="40311">MKPPNFPRLSPYICTTCRRNTPSLTRGLTTTITTTTKTPPPPPPIAFARLPSRRLISLTGPDSTRFLQGAITANIAPTPSPSSTSHASGFYTAFLNPAGRVLYDVFVYPFAEPGSEDGGWLIEVDAREVEGLAKHVRRYKLRSKFTVRVLEEGERGVWSAWDEGAHSVEGKGKGEGVMGCEDKRAPGMGRRLILSGDQRPEVDGEEVGEDVYRVRRYLRGVPEGQGELVYTNALPQESNVDYMGGVDYRKGCYVGQELTIRTHHTGVVRKRILPVMLYGIDEPMPTSLEYDPEKEYGVERIPRDTGIAPWQKRGRSAGKFLTGVGNVGLGLCRLAMMTDVRVGGEAVGMRKGMSLRWSGRLRVRP</sequence>
<evidence type="ECO:0000256" key="5">
    <source>
        <dbReference type="ARBA" id="ARBA00093637"/>
    </source>
</evidence>
<dbReference type="GO" id="GO:0016740">
    <property type="term" value="F:transferase activity"/>
    <property type="evidence" value="ECO:0007669"/>
    <property type="project" value="UniProtKB-KW"/>
</dbReference>
<evidence type="ECO:0000256" key="4">
    <source>
        <dbReference type="ARBA" id="ARBA00093447"/>
    </source>
</evidence>
<dbReference type="GO" id="GO:0005759">
    <property type="term" value="C:mitochondrial matrix"/>
    <property type="evidence" value="ECO:0007669"/>
    <property type="project" value="UniProtKB-SubCell"/>
</dbReference>
<comment type="subcellular location">
    <subcellularLocation>
        <location evidence="1">Mitochondrion matrix</location>
    </subcellularLocation>
</comment>
<feature type="domain" description="CAF17 C-terminal" evidence="6">
    <location>
        <begin position="269"/>
        <end position="347"/>
    </location>
</feature>
<dbReference type="GO" id="GO:0016226">
    <property type="term" value="P:iron-sulfur cluster assembly"/>
    <property type="evidence" value="ECO:0007669"/>
    <property type="project" value="TreeGrafter"/>
</dbReference>